<dbReference type="EMBL" id="JAPTHD010000010">
    <property type="protein sequence ID" value="MDV5825362.1"/>
    <property type="molecule type" value="Genomic_DNA"/>
</dbReference>
<feature type="repeat" description="TPR" evidence="2">
    <location>
        <begin position="106"/>
        <end position="139"/>
    </location>
</feature>
<organism evidence="3 4">
    <name type="scientific">Sphingobium naphthae</name>
    <dbReference type="NCBI Taxonomy" id="1886786"/>
    <lineage>
        <taxon>Bacteria</taxon>
        <taxon>Pseudomonadati</taxon>
        <taxon>Pseudomonadota</taxon>
        <taxon>Alphaproteobacteria</taxon>
        <taxon>Sphingomonadales</taxon>
        <taxon>Sphingomonadaceae</taxon>
        <taxon>Sphingobium</taxon>
    </lineage>
</organism>
<comment type="caution">
    <text evidence="3">The sequence shown here is derived from an EMBL/GenBank/DDBJ whole genome shotgun (WGS) entry which is preliminary data.</text>
</comment>
<dbReference type="Gene3D" id="3.40.50.300">
    <property type="entry name" value="P-loop containing nucleotide triphosphate hydrolases"/>
    <property type="match status" value="1"/>
</dbReference>
<dbReference type="Proteomes" id="UP001185984">
    <property type="component" value="Unassembled WGS sequence"/>
</dbReference>
<proteinExistence type="predicted"/>
<evidence type="ECO:0000256" key="2">
    <source>
        <dbReference type="PROSITE-ProRule" id="PRU00339"/>
    </source>
</evidence>
<accession>A0ABU4A197</accession>
<dbReference type="SUPFAM" id="SSF52540">
    <property type="entry name" value="P-loop containing nucleoside triphosphate hydrolases"/>
    <property type="match status" value="1"/>
</dbReference>
<evidence type="ECO:0000313" key="4">
    <source>
        <dbReference type="Proteomes" id="UP001185984"/>
    </source>
</evidence>
<dbReference type="PROSITE" id="PS50005">
    <property type="entry name" value="TPR"/>
    <property type="match status" value="1"/>
</dbReference>
<evidence type="ECO:0000256" key="1">
    <source>
        <dbReference type="ARBA" id="ARBA00022679"/>
    </source>
</evidence>
<dbReference type="InterPro" id="IPR019734">
    <property type="entry name" value="TPR_rpt"/>
</dbReference>
<reference evidence="4" key="1">
    <citation type="journal article" date="2022" name="J Environ Chem Eng">
        <title>Biodegradation of petroleum oil using a constructed nonpathogenic and heavy metal-tolerant bacterial consortium isolated from marine sponges.</title>
        <authorList>
            <person name="Dechsakulwatana C."/>
            <person name="Rungsihiranrut A."/>
            <person name="Muangchinda C."/>
            <person name="Ningthoujam R."/>
            <person name="Klankeo P."/>
            <person name="Pinyakong O."/>
        </authorList>
    </citation>
    <scope>NUCLEOTIDE SEQUENCE [LARGE SCALE GENOMIC DNA]</scope>
    <source>
        <strain evidence="4">MO2-4</strain>
    </source>
</reference>
<dbReference type="Pfam" id="PF13469">
    <property type="entry name" value="Sulfotransfer_3"/>
    <property type="match status" value="1"/>
</dbReference>
<dbReference type="Pfam" id="PF14559">
    <property type="entry name" value="TPR_19"/>
    <property type="match status" value="1"/>
</dbReference>
<evidence type="ECO:0000313" key="3">
    <source>
        <dbReference type="EMBL" id="MDV5825362.1"/>
    </source>
</evidence>
<keyword evidence="1" id="KW-0808">Transferase</keyword>
<dbReference type="Gene3D" id="1.25.40.10">
    <property type="entry name" value="Tetratricopeptide repeat domain"/>
    <property type="match status" value="1"/>
</dbReference>
<gene>
    <name evidence="3" type="ORF">O0R41_17290</name>
</gene>
<dbReference type="InterPro" id="IPR011990">
    <property type="entry name" value="TPR-like_helical_dom_sf"/>
</dbReference>
<protein>
    <submittedName>
        <fullName evidence="3">Sulfotransferase</fullName>
    </submittedName>
</protein>
<dbReference type="PANTHER" id="PTHR12788">
    <property type="entry name" value="PROTEIN-TYROSINE SULFOTRANSFERASE 2"/>
    <property type="match status" value="1"/>
</dbReference>
<name>A0ABU4A197_9SPHN</name>
<dbReference type="PANTHER" id="PTHR12788:SF10">
    <property type="entry name" value="PROTEIN-TYROSINE SULFOTRANSFERASE"/>
    <property type="match status" value="1"/>
</dbReference>
<keyword evidence="2" id="KW-0802">TPR repeat</keyword>
<dbReference type="SUPFAM" id="SSF48452">
    <property type="entry name" value="TPR-like"/>
    <property type="match status" value="1"/>
</dbReference>
<dbReference type="RefSeq" id="WP_317517874.1">
    <property type="nucleotide sequence ID" value="NZ_JAPTHD010000010.1"/>
</dbReference>
<dbReference type="InterPro" id="IPR026634">
    <property type="entry name" value="TPST-like"/>
</dbReference>
<dbReference type="SMART" id="SM00028">
    <property type="entry name" value="TPR"/>
    <property type="match status" value="3"/>
</dbReference>
<keyword evidence="4" id="KW-1185">Reference proteome</keyword>
<dbReference type="InterPro" id="IPR027417">
    <property type="entry name" value="P-loop_NTPase"/>
</dbReference>
<sequence length="523" mass="57689">MTDMAPARIAAARSALSRGDLGATRRFATLLLADNPKEAEGHFLLGIVEAGAQRIRAAIDHLQQAVALDARGEYRAHLAKFFALVRQDGDAAAVLRDAEKELPADALSRDTMGCVYARLGDHEAALPHFAEAVRIAPDNGAYRYNQAVTLNFLGRTEEAEAALDALIAMAPHDARAHHLLAGLRKQSAQRNHIDRLHDTYVAARAPRDRLLLGYALAKELEDVGRPDDALAMLCAVNGEHRRALPYAFARDAANFDAIEAAWPLPMAMSEAPVEAPIFVIGMPRTGTTLVDRILSSHPGVESAGELQAMPLAVKKAAGTRSATVLDVETIAAAASADMAQIGHDFLQRAGHHRRQPGLRFTDKFPGNFQYLGFIARALPAARIICLRRHPMDTVLSNFRNLFAVSSRYYDYSYDLLDIAAYYVRFDRLMTMWQSALGDRLLEVRYEDLVADQEWQTRRILDHCGLPWADECLSFHANSAPVSTPSAAQVRQPIYASSVDRWKRHAAVLEPVQRFFERSGIAID</sequence>